<evidence type="ECO:0000313" key="3">
    <source>
        <dbReference type="Proteomes" id="UP000323242"/>
    </source>
</evidence>
<dbReference type="Proteomes" id="UP000323242">
    <property type="component" value="Unassembled WGS sequence"/>
</dbReference>
<gene>
    <name evidence="2" type="ORF">FY004_06960</name>
</gene>
<organism evidence="2 3">
    <name type="scientific">Streptomyces parvus</name>
    <dbReference type="NCBI Taxonomy" id="66428"/>
    <lineage>
        <taxon>Bacteria</taxon>
        <taxon>Bacillati</taxon>
        <taxon>Actinomycetota</taxon>
        <taxon>Actinomycetes</taxon>
        <taxon>Kitasatosporales</taxon>
        <taxon>Streptomycetaceae</taxon>
        <taxon>Streptomyces</taxon>
    </lineage>
</organism>
<dbReference type="SUPFAM" id="SSF56524">
    <property type="entry name" value="Oxidoreductase molybdopterin-binding domain"/>
    <property type="match status" value="1"/>
</dbReference>
<comment type="caution">
    <text evidence="2">The sequence shown here is derived from an EMBL/GenBank/DDBJ whole genome shotgun (WGS) entry which is preliminary data.</text>
</comment>
<proteinExistence type="predicted"/>
<sequence>MRRSKDQLWSGVRLRGLAALVGFAKLAPGLFVQSTQHSGSLLSATLRDNQVRDARSLVAMRVNAPDHGCPARFVVPVNPGVHDTKWVTTLTFGDSP</sequence>
<dbReference type="Pfam" id="PF00174">
    <property type="entry name" value="Oxidored_molyb"/>
    <property type="match status" value="1"/>
</dbReference>
<dbReference type="InterPro" id="IPR000572">
    <property type="entry name" value="OxRdtase_Mopterin-bd_dom"/>
</dbReference>
<keyword evidence="3" id="KW-1185">Reference proteome</keyword>
<evidence type="ECO:0000259" key="1">
    <source>
        <dbReference type="Pfam" id="PF00174"/>
    </source>
</evidence>
<reference evidence="2 3" key="1">
    <citation type="submission" date="2019-08" db="EMBL/GenBank/DDBJ databases">
        <title>Draft genome for granaticin producer strain Streptomyces parvus C05.</title>
        <authorList>
            <person name="Gonzalez-Pimentel J.L."/>
        </authorList>
    </citation>
    <scope>NUCLEOTIDE SEQUENCE [LARGE SCALE GENOMIC DNA]</scope>
    <source>
        <strain evidence="2 3">C05</strain>
    </source>
</reference>
<dbReference type="InterPro" id="IPR036374">
    <property type="entry name" value="OxRdtase_Mopterin-bd_sf"/>
</dbReference>
<accession>A0A5D4JM08</accession>
<dbReference type="RefSeq" id="WP_148901829.1">
    <property type="nucleotide sequence ID" value="NZ_VSZQ01000026.1"/>
</dbReference>
<feature type="domain" description="Oxidoreductase molybdopterin-binding" evidence="1">
    <location>
        <begin position="6"/>
        <end position="94"/>
    </location>
</feature>
<dbReference type="Gene3D" id="3.90.420.10">
    <property type="entry name" value="Oxidoreductase, molybdopterin-binding domain"/>
    <property type="match status" value="1"/>
</dbReference>
<evidence type="ECO:0000313" key="2">
    <source>
        <dbReference type="EMBL" id="TYR65280.1"/>
    </source>
</evidence>
<dbReference type="EMBL" id="VSZQ01000026">
    <property type="protein sequence ID" value="TYR65280.1"/>
    <property type="molecule type" value="Genomic_DNA"/>
</dbReference>
<name>A0A5D4JM08_9ACTN</name>
<protein>
    <submittedName>
        <fullName evidence="2">Molybdopterin-dependent oxidoreductase</fullName>
    </submittedName>
</protein>
<dbReference type="AlphaFoldDB" id="A0A5D4JM08"/>